<dbReference type="GO" id="GO:0008757">
    <property type="term" value="F:S-adenosylmethionine-dependent methyltransferase activity"/>
    <property type="evidence" value="ECO:0007669"/>
    <property type="project" value="TreeGrafter"/>
</dbReference>
<sequence>MLSDANELQLLQNILISQNAKKVIDVDALLENGEGDTYDMVFIDADKTNYDNYYELGLKLVRKGGVIAVDNALWAGKVMNETDVNIMAVAIRNLNKKISNDARVNASPLMLGDRTMLAFKK</sequence>
<dbReference type="GO" id="GO:0032259">
    <property type="term" value="P:methylation"/>
    <property type="evidence" value="ECO:0007669"/>
    <property type="project" value="UniProtKB-KW"/>
</dbReference>
<organism evidence="5">
    <name type="scientific">Capitella teleta</name>
    <name type="common">Polychaete worm</name>
    <dbReference type="NCBI Taxonomy" id="283909"/>
    <lineage>
        <taxon>Eukaryota</taxon>
        <taxon>Metazoa</taxon>
        <taxon>Spiralia</taxon>
        <taxon>Lophotrochozoa</taxon>
        <taxon>Annelida</taxon>
        <taxon>Polychaeta</taxon>
        <taxon>Sedentaria</taxon>
        <taxon>Scolecida</taxon>
        <taxon>Capitellidae</taxon>
        <taxon>Capitella</taxon>
    </lineage>
</organism>
<keyword evidence="2" id="KW-0808">Transferase</keyword>
<dbReference type="EMBL" id="KB292234">
    <property type="protein sequence ID" value="ELU17913.1"/>
    <property type="molecule type" value="Genomic_DNA"/>
</dbReference>
<keyword evidence="7" id="KW-1185">Reference proteome</keyword>
<reference evidence="7" key="1">
    <citation type="submission" date="2012-12" db="EMBL/GenBank/DDBJ databases">
        <authorList>
            <person name="Hellsten U."/>
            <person name="Grimwood J."/>
            <person name="Chapman J.A."/>
            <person name="Shapiro H."/>
            <person name="Aerts A."/>
            <person name="Otillar R.P."/>
            <person name="Terry A.Y."/>
            <person name="Boore J.L."/>
            <person name="Simakov O."/>
            <person name="Marletaz F."/>
            <person name="Cho S.-J."/>
            <person name="Edsinger-Gonzales E."/>
            <person name="Havlak P."/>
            <person name="Kuo D.-H."/>
            <person name="Larsson T."/>
            <person name="Lv J."/>
            <person name="Arendt D."/>
            <person name="Savage R."/>
            <person name="Osoegawa K."/>
            <person name="de Jong P."/>
            <person name="Lindberg D.R."/>
            <person name="Seaver E.C."/>
            <person name="Weisblat D.A."/>
            <person name="Putnam N.H."/>
            <person name="Grigoriev I.V."/>
            <person name="Rokhsar D.S."/>
        </authorList>
    </citation>
    <scope>NUCLEOTIDE SEQUENCE</scope>
    <source>
        <strain evidence="7">I ESC-2004</strain>
    </source>
</reference>
<evidence type="ECO:0000256" key="1">
    <source>
        <dbReference type="ARBA" id="ARBA00022603"/>
    </source>
</evidence>
<dbReference type="SUPFAM" id="SSF53335">
    <property type="entry name" value="S-adenosyl-L-methionine-dependent methyltransferases"/>
    <property type="match status" value="1"/>
</dbReference>
<accession>R7VGD6</accession>
<evidence type="ECO:0000313" key="7">
    <source>
        <dbReference type="Proteomes" id="UP000014760"/>
    </source>
</evidence>
<dbReference type="Proteomes" id="UP000014760">
    <property type="component" value="Unassembled WGS sequence"/>
</dbReference>
<name>R7VGD6_CAPTE</name>
<keyword evidence="3" id="KW-0949">S-adenosyl-L-methionine</keyword>
<evidence type="ECO:0000256" key="2">
    <source>
        <dbReference type="ARBA" id="ARBA00022679"/>
    </source>
</evidence>
<dbReference type="AlphaFoldDB" id="R7VGD6"/>
<dbReference type="PANTHER" id="PTHR10509">
    <property type="entry name" value="O-METHYLTRANSFERASE-RELATED"/>
    <property type="match status" value="1"/>
</dbReference>
<dbReference type="InterPro" id="IPR002935">
    <property type="entry name" value="SAM_O-MeTrfase"/>
</dbReference>
<proteinExistence type="inferred from homology"/>
<dbReference type="STRING" id="283909.R7VGD6"/>
<dbReference type="OrthoDB" id="10251242at2759"/>
<gene>
    <name evidence="5" type="ORF">CAPTEDRAFT_196836</name>
</gene>
<dbReference type="EnsemblMetazoa" id="CapteT196836">
    <property type="protein sequence ID" value="CapteP196836"/>
    <property type="gene ID" value="CapteG196836"/>
</dbReference>
<dbReference type="PROSITE" id="PS51682">
    <property type="entry name" value="SAM_OMT_I"/>
    <property type="match status" value="1"/>
</dbReference>
<dbReference type="OMA" id="WEGTIAM"/>
<keyword evidence="1" id="KW-0489">Methyltransferase</keyword>
<dbReference type="Gene3D" id="3.40.50.150">
    <property type="entry name" value="Vaccinia Virus protein VP39"/>
    <property type="match status" value="1"/>
</dbReference>
<dbReference type="InterPro" id="IPR029063">
    <property type="entry name" value="SAM-dependent_MTases_sf"/>
</dbReference>
<evidence type="ECO:0008006" key="8">
    <source>
        <dbReference type="Google" id="ProtNLM"/>
    </source>
</evidence>
<dbReference type="InterPro" id="IPR050362">
    <property type="entry name" value="Cation-dep_OMT"/>
</dbReference>
<comment type="similarity">
    <text evidence="4">Belongs to the class I-like SAM-binding methyltransferase superfamily. Cation-dependent O-methyltransferase family.</text>
</comment>
<dbReference type="PANTHER" id="PTHR10509:SF93">
    <property type="entry name" value="CATECHOL O-METHYLTRANSFERASE DOMAIN-CONTAINING PROTEIN 1"/>
    <property type="match status" value="1"/>
</dbReference>
<reference evidence="5 7" key="2">
    <citation type="journal article" date="2013" name="Nature">
        <title>Insights into bilaterian evolution from three spiralian genomes.</title>
        <authorList>
            <person name="Simakov O."/>
            <person name="Marletaz F."/>
            <person name="Cho S.J."/>
            <person name="Edsinger-Gonzales E."/>
            <person name="Havlak P."/>
            <person name="Hellsten U."/>
            <person name="Kuo D.H."/>
            <person name="Larsson T."/>
            <person name="Lv J."/>
            <person name="Arendt D."/>
            <person name="Savage R."/>
            <person name="Osoegawa K."/>
            <person name="de Jong P."/>
            <person name="Grimwood J."/>
            <person name="Chapman J.A."/>
            <person name="Shapiro H."/>
            <person name="Aerts A."/>
            <person name="Otillar R.P."/>
            <person name="Terry A.Y."/>
            <person name="Boore J.L."/>
            <person name="Grigoriev I.V."/>
            <person name="Lindberg D.R."/>
            <person name="Seaver E.C."/>
            <person name="Weisblat D.A."/>
            <person name="Putnam N.H."/>
            <person name="Rokhsar D.S."/>
        </authorList>
    </citation>
    <scope>NUCLEOTIDE SEQUENCE</scope>
    <source>
        <strain evidence="5 7">I ESC-2004</strain>
    </source>
</reference>
<dbReference type="HOGENOM" id="CLU_2040258_0_0_1"/>
<evidence type="ECO:0000313" key="5">
    <source>
        <dbReference type="EMBL" id="ELU17913.1"/>
    </source>
</evidence>
<evidence type="ECO:0000313" key="6">
    <source>
        <dbReference type="EnsemblMetazoa" id="CapteP196836"/>
    </source>
</evidence>
<evidence type="ECO:0000256" key="3">
    <source>
        <dbReference type="ARBA" id="ARBA00022691"/>
    </source>
</evidence>
<protein>
    <recommendedName>
        <fullName evidence="8">O-methyltransferase domain-containing protein</fullName>
    </recommendedName>
</protein>
<evidence type="ECO:0000256" key="4">
    <source>
        <dbReference type="ARBA" id="ARBA00023453"/>
    </source>
</evidence>
<reference evidence="6" key="3">
    <citation type="submission" date="2015-06" db="UniProtKB">
        <authorList>
            <consortium name="EnsemblMetazoa"/>
        </authorList>
    </citation>
    <scope>IDENTIFICATION</scope>
</reference>
<dbReference type="EMBL" id="AMQN01003912">
    <property type="status" value="NOT_ANNOTATED_CDS"/>
    <property type="molecule type" value="Genomic_DNA"/>
</dbReference>
<dbReference type="GO" id="GO:0008171">
    <property type="term" value="F:O-methyltransferase activity"/>
    <property type="evidence" value="ECO:0007669"/>
    <property type="project" value="InterPro"/>
</dbReference>
<dbReference type="Pfam" id="PF01596">
    <property type="entry name" value="Methyltransf_3"/>
    <property type="match status" value="1"/>
</dbReference>